<dbReference type="Gene3D" id="3.10.400.10">
    <property type="entry name" value="Sulfate adenylyltransferase"/>
    <property type="match status" value="1"/>
</dbReference>
<reference evidence="3 4" key="1">
    <citation type="submission" date="2019-03" db="EMBL/GenBank/DDBJ databases">
        <title>Reclassification of Micrococcus aloeverae and Micrococcus yunnanensis as later heterotypic synonyms of Micrococcus luteus.</title>
        <authorList>
            <person name="Huang C.-H."/>
        </authorList>
    </citation>
    <scope>NUCLEOTIDE SEQUENCE [LARGE SCALE GENOMIC DNA]</scope>
    <source>
        <strain evidence="3 4">BCRC 12151</strain>
    </source>
</reference>
<dbReference type="Pfam" id="PF04266">
    <property type="entry name" value="ASCH"/>
    <property type="match status" value="1"/>
</dbReference>
<gene>
    <name evidence="3" type="ORF">E4A49_02990</name>
</gene>
<evidence type="ECO:0000313" key="3">
    <source>
        <dbReference type="EMBL" id="TFI00365.1"/>
    </source>
</evidence>
<dbReference type="EMBL" id="SPKT01000004">
    <property type="protein sequence ID" value="TFI00365.1"/>
    <property type="molecule type" value="Genomic_DNA"/>
</dbReference>
<sequence length="567" mass="57429">MTTSDPHRPEDPRPGAGQGSSGTSGCAPVAGAATGRASGVRHRPLVLTRQPSQAGAVEADLAAAGLDVRFCPLTDFELSGEPGPLRAVVARVEAGECAWLVLTSPNTVRALQAAGWTGRVGGSTKVAVTGAGTARVLAELGCTAEPWMPEQASAAGILADFPSVEPAGRCAADAAMTADGADVAGDAGDRSVPQGADADVAGDRSVPQGADADVAVPQGAVPQGVDADVSDPHEAPASLVLLPQSALATGELTSGLEAKGWHVARVEAYRTVPYPADPSRRLLPEPQGGADHAGELDRSGDTAGPAPGAGSARTARPGHGAARASHGVARASHDAARPGHGAARTGHDAPVGEMAEAGAVVVPVARLAGHDVVLTSPSAARELATHHGLDDERVRLTSRLVAIGRPTAAEARRLGLELSAVAQSPDAEGILRALGHGLSLQEAGGTAEVDGEYAEPGPLRDALVAAILAGEKTATSALLRDYEAAQEPLPRAGTRERVLDSAGQVAAVVEVTGVTVVPLGRVPHWHVVAEGEGHRDVRAWRAAHEEFWGGALPDETEVVLIQLTRIA</sequence>
<feature type="region of interest" description="Disordered" evidence="1">
    <location>
        <begin position="275"/>
        <end position="348"/>
    </location>
</feature>
<dbReference type="CDD" id="cd06578">
    <property type="entry name" value="HemD"/>
    <property type="match status" value="1"/>
</dbReference>
<dbReference type="SMART" id="SM01022">
    <property type="entry name" value="ASCH"/>
    <property type="match status" value="1"/>
</dbReference>
<feature type="region of interest" description="Disordered" evidence="1">
    <location>
        <begin position="1"/>
        <end position="42"/>
    </location>
</feature>
<dbReference type="Proteomes" id="UP000297477">
    <property type="component" value="Unassembled WGS sequence"/>
</dbReference>
<evidence type="ECO:0000256" key="1">
    <source>
        <dbReference type="SAM" id="MobiDB-lite"/>
    </source>
</evidence>
<dbReference type="Gene3D" id="3.40.50.10090">
    <property type="match status" value="3"/>
</dbReference>
<evidence type="ECO:0000259" key="2">
    <source>
        <dbReference type="SMART" id="SM01022"/>
    </source>
</evidence>
<keyword evidence="4" id="KW-1185">Reference proteome</keyword>
<organism evidence="3 4">
    <name type="scientific">Micrococcus lylae</name>
    <dbReference type="NCBI Taxonomy" id="1273"/>
    <lineage>
        <taxon>Bacteria</taxon>
        <taxon>Bacillati</taxon>
        <taxon>Actinomycetota</taxon>
        <taxon>Actinomycetes</taxon>
        <taxon>Micrococcales</taxon>
        <taxon>Micrococcaceae</taxon>
        <taxon>Micrococcus</taxon>
    </lineage>
</organism>
<dbReference type="SUPFAM" id="SSF69618">
    <property type="entry name" value="HemD-like"/>
    <property type="match status" value="3"/>
</dbReference>
<dbReference type="PANTHER" id="PTHR39203">
    <property type="entry name" value="CYTOPLASMIC PROTEIN-RELATED"/>
    <property type="match status" value="1"/>
</dbReference>
<name>A0ABY2K151_9MICC</name>
<feature type="domain" description="ASCH" evidence="2">
    <location>
        <begin position="459"/>
        <end position="567"/>
    </location>
</feature>
<dbReference type="InterPro" id="IPR015947">
    <property type="entry name" value="PUA-like_sf"/>
</dbReference>
<feature type="compositionally biased region" description="Basic and acidic residues" evidence="1">
    <location>
        <begin position="1"/>
        <end position="13"/>
    </location>
</feature>
<dbReference type="InterPro" id="IPR009326">
    <property type="entry name" value="DUF984"/>
</dbReference>
<dbReference type="InterPro" id="IPR036108">
    <property type="entry name" value="4pyrrol_syn_uPrphyn_synt_sf"/>
</dbReference>
<feature type="region of interest" description="Disordered" evidence="1">
    <location>
        <begin position="182"/>
        <end position="210"/>
    </location>
</feature>
<dbReference type="Pfam" id="PF02602">
    <property type="entry name" value="HEM4"/>
    <property type="match status" value="1"/>
</dbReference>
<dbReference type="InterPro" id="IPR003754">
    <property type="entry name" value="4pyrrol_synth_uPrphyn_synth"/>
</dbReference>
<comment type="caution">
    <text evidence="3">The sequence shown here is derived from an EMBL/GenBank/DDBJ whole genome shotgun (WGS) entry which is preliminary data.</text>
</comment>
<proteinExistence type="predicted"/>
<evidence type="ECO:0000313" key="4">
    <source>
        <dbReference type="Proteomes" id="UP000297477"/>
    </source>
</evidence>
<dbReference type="InterPro" id="IPR007374">
    <property type="entry name" value="ASCH_domain"/>
</dbReference>
<dbReference type="SUPFAM" id="SSF88697">
    <property type="entry name" value="PUA domain-like"/>
    <property type="match status" value="1"/>
</dbReference>
<protein>
    <submittedName>
        <fullName evidence="3">ASCH domain-containing protein</fullName>
    </submittedName>
</protein>
<dbReference type="PANTHER" id="PTHR39203:SF1">
    <property type="entry name" value="CYTOPLASMIC PROTEIN"/>
    <property type="match status" value="1"/>
</dbReference>
<accession>A0ABY2K151</accession>